<evidence type="ECO:0000259" key="2">
    <source>
        <dbReference type="Pfam" id="PF00135"/>
    </source>
</evidence>
<dbReference type="OrthoDB" id="408631at2759"/>
<dbReference type="PANTHER" id="PTHR45570">
    <property type="entry name" value="CARBOXYLIC ESTER HYDROLASE"/>
    <property type="match status" value="1"/>
</dbReference>
<dbReference type="Pfam" id="PF00135">
    <property type="entry name" value="COesterase"/>
    <property type="match status" value="1"/>
</dbReference>
<reference evidence="3 4" key="1">
    <citation type="submission" date="2017-06" db="EMBL/GenBank/DDBJ databases">
        <title>Global population genomics of the pathogenic fungus Cryptococcus neoformans var. grubii.</title>
        <authorList>
            <person name="Cuomo C."/>
            <person name="Litvintseva A."/>
            <person name="Chen Y."/>
            <person name="Young S."/>
            <person name="Zeng Q."/>
            <person name="Chapman S."/>
            <person name="Gujja S."/>
            <person name="Saif S."/>
            <person name="Birren B."/>
        </authorList>
    </citation>
    <scope>NUCLEOTIDE SEQUENCE [LARGE SCALE GENOMIC DNA]</scope>
    <source>
        <strain evidence="3 4">Tu259-1</strain>
    </source>
</reference>
<dbReference type="Gene3D" id="3.40.50.1820">
    <property type="entry name" value="alpha/beta hydrolase"/>
    <property type="match status" value="1"/>
</dbReference>
<dbReference type="InterPro" id="IPR029058">
    <property type="entry name" value="AB_hydrolase_fold"/>
</dbReference>
<dbReference type="SUPFAM" id="SSF53474">
    <property type="entry name" value="alpha/beta-Hydrolases"/>
    <property type="match status" value="1"/>
</dbReference>
<accession>A0A854Q5Y1</accession>
<dbReference type="PANTHER" id="PTHR45570:SF1">
    <property type="entry name" value="CARBOXYLIC ESTER HYDROLASE"/>
    <property type="match status" value="1"/>
</dbReference>
<comment type="caution">
    <text evidence="3">The sequence shown here is derived from an EMBL/GenBank/DDBJ whole genome shotgun (WGS) entry which is preliminary data.</text>
</comment>
<name>A0A854Q5Y1_CRYNE</name>
<evidence type="ECO:0000313" key="4">
    <source>
        <dbReference type="Proteomes" id="UP000199727"/>
    </source>
</evidence>
<dbReference type="AlphaFoldDB" id="A0A854Q5Y1"/>
<feature type="chain" id="PRO_5032579314" description="Carboxylesterase type B domain-containing protein" evidence="1">
    <location>
        <begin position="18"/>
        <end position="580"/>
    </location>
</feature>
<gene>
    <name evidence="3" type="ORF">C361_06120</name>
</gene>
<sequence>MLLFLFLSFSSLLFVHSIAITRTSTNGCTKTIPGFTAIGYETNHGACRFTVRYGKADRWADSVLATDYSNQTFVSLPPSCPQDAGTYVAGSSQSEDCLFATVYMPQGDAPTGGWPTFVWIHGGSFVGGGASGPGLDGSNLAVKGDMIVVVLQYRLGVLGFLPPISVNATDDPNLGLKDVILGLKAINQYIEYAGGNRAKVTIGGQSSGAGLIRALWGAPAAAGLFRAAILQSDPMSYGFASHDITTNIQTAFYSVSPMSSCSTIECLREIHVSNLIAAQDTIVATVPYTIWGVPFSEPIRPTWGAASLPTDPTSSLFNSPSDLTFTPNSLPLLITTVKNEGGSSISSIFPTHVPLSNDTYYATAAALVGTDRAEALVSSPYYALPSANSSDSYGPDGDIFRETFERAVTDGTWKCPNRDVALKWKEAGGKVWVGEWRQGVSYPDNGSGYCQKSGVVCHEDDIYPTFDAASSTSTNTSDFQEDTILSHWVAFITALDPNPSSSSTKRACTIATQPPHSSHDSHDTLDSHGHGFNWWKRSSTQWEEYSSQTDVYPLGGDGEISLCPDGFWGVESKYDWQLYG</sequence>
<protein>
    <recommendedName>
        <fullName evidence="2">Carboxylesterase type B domain-containing protein</fullName>
    </recommendedName>
</protein>
<dbReference type="InterPro" id="IPR002018">
    <property type="entry name" value="CarbesteraseB"/>
</dbReference>
<feature type="domain" description="Carboxylesterase type B" evidence="2">
    <location>
        <begin position="58"/>
        <end position="504"/>
    </location>
</feature>
<feature type="signal peptide" evidence="1">
    <location>
        <begin position="1"/>
        <end position="17"/>
    </location>
</feature>
<evidence type="ECO:0000256" key="1">
    <source>
        <dbReference type="SAM" id="SignalP"/>
    </source>
</evidence>
<evidence type="ECO:0000313" key="3">
    <source>
        <dbReference type="EMBL" id="OXG12932.1"/>
    </source>
</evidence>
<dbReference type="EMBL" id="AMKT01000083">
    <property type="protein sequence ID" value="OXG12932.1"/>
    <property type="molecule type" value="Genomic_DNA"/>
</dbReference>
<dbReference type="Proteomes" id="UP000199727">
    <property type="component" value="Unassembled WGS sequence"/>
</dbReference>
<organism evidence="3 4">
    <name type="scientific">Cryptococcus neoformans Tu259-1</name>
    <dbReference type="NCBI Taxonomy" id="1230072"/>
    <lineage>
        <taxon>Eukaryota</taxon>
        <taxon>Fungi</taxon>
        <taxon>Dikarya</taxon>
        <taxon>Basidiomycota</taxon>
        <taxon>Agaricomycotina</taxon>
        <taxon>Tremellomycetes</taxon>
        <taxon>Tremellales</taxon>
        <taxon>Cryptococcaceae</taxon>
        <taxon>Cryptococcus</taxon>
        <taxon>Cryptococcus neoformans species complex</taxon>
    </lineage>
</organism>
<proteinExistence type="predicted"/>
<keyword evidence="1" id="KW-0732">Signal</keyword>